<dbReference type="EMBL" id="LDTZ01000013">
    <property type="protein sequence ID" value="KNA93022.1"/>
    <property type="molecule type" value="Genomic_DNA"/>
</dbReference>
<keyword evidence="2" id="KW-0808">Transferase</keyword>
<evidence type="ECO:0000313" key="9">
    <source>
        <dbReference type="Proteomes" id="UP000037247"/>
    </source>
</evidence>
<evidence type="ECO:0000256" key="1">
    <source>
        <dbReference type="ARBA" id="ARBA00006219"/>
    </source>
</evidence>
<proteinExistence type="inferred from homology"/>
<dbReference type="RefSeq" id="WP_049697118.1">
    <property type="nucleotide sequence ID" value="NZ_JAQDQF010000001.1"/>
</dbReference>
<sequence length="244" mass="26753">MTSAVPAHEIPDVVLSHSGDDPITPVWLNDVGGITYRLGEGPSARYLKWQPPTDEVSLSAEAHRLLWAARFVACPTVLDAGYDESAEWMLTAAAPGDSAVFTPWLEHPEITVPALGRGLRRLHDTLPTDACPWTWSPAERISDARSRGIDVQLEATDAPTIDRAVVCHGDACCPNFLLSDPGQVTAYVDLGSLGVADRWADIAVAAMSTEWDYGPGWERPLVEAYGVDFDEERMSFYQRLWDST</sequence>
<dbReference type="SUPFAM" id="SSF56112">
    <property type="entry name" value="Protein kinase-like (PK-like)"/>
    <property type="match status" value="1"/>
</dbReference>
<accession>A0ABR5IH93</accession>
<comment type="similarity">
    <text evidence="1">Belongs to the aminoglycoside phosphotransferase family.</text>
</comment>
<evidence type="ECO:0000259" key="7">
    <source>
        <dbReference type="Pfam" id="PF01636"/>
    </source>
</evidence>
<dbReference type="Gene3D" id="3.90.1200.10">
    <property type="match status" value="1"/>
</dbReference>
<evidence type="ECO:0000313" key="8">
    <source>
        <dbReference type="EMBL" id="KNA93022.1"/>
    </source>
</evidence>
<evidence type="ECO:0000256" key="5">
    <source>
        <dbReference type="ARBA" id="ARBA00022840"/>
    </source>
</evidence>
<reference evidence="8 9" key="1">
    <citation type="submission" date="2015-05" db="EMBL/GenBank/DDBJ databases">
        <title>Draft genome sequence of the bacterium Gordonia jacobaea a new member of the Gordonia genus.</title>
        <authorList>
            <person name="Jimenez-Galisteo G."/>
            <person name="Dominguez A."/>
            <person name="Munoz E."/>
            <person name="Vinas M."/>
        </authorList>
    </citation>
    <scope>NUCLEOTIDE SEQUENCE [LARGE SCALE GENOMIC DNA]</scope>
    <source>
        <strain evidence="9">mv1</strain>
    </source>
</reference>
<organism evidence="8 9">
    <name type="scientific">Gordonia jacobaea</name>
    <dbReference type="NCBI Taxonomy" id="122202"/>
    <lineage>
        <taxon>Bacteria</taxon>
        <taxon>Bacillati</taxon>
        <taxon>Actinomycetota</taxon>
        <taxon>Actinomycetes</taxon>
        <taxon>Mycobacteriales</taxon>
        <taxon>Gordoniaceae</taxon>
        <taxon>Gordonia</taxon>
    </lineage>
</organism>
<gene>
    <name evidence="8" type="ORF">ABW18_00730</name>
</gene>
<dbReference type="Proteomes" id="UP000037247">
    <property type="component" value="Unassembled WGS sequence"/>
</dbReference>
<keyword evidence="6" id="KW-0046">Antibiotic resistance</keyword>
<dbReference type="InterPro" id="IPR011009">
    <property type="entry name" value="Kinase-like_dom_sf"/>
</dbReference>
<evidence type="ECO:0000256" key="4">
    <source>
        <dbReference type="ARBA" id="ARBA00022777"/>
    </source>
</evidence>
<dbReference type="InterPro" id="IPR002575">
    <property type="entry name" value="Aminoglycoside_PTrfase"/>
</dbReference>
<evidence type="ECO:0000256" key="6">
    <source>
        <dbReference type="ARBA" id="ARBA00023251"/>
    </source>
</evidence>
<name>A0ABR5IH93_9ACTN</name>
<feature type="domain" description="Aminoglycoside phosphotransferase" evidence="7">
    <location>
        <begin position="35"/>
        <end position="237"/>
    </location>
</feature>
<dbReference type="InterPro" id="IPR024165">
    <property type="entry name" value="Kan/Strep_kinase"/>
</dbReference>
<evidence type="ECO:0000256" key="2">
    <source>
        <dbReference type="ARBA" id="ARBA00022679"/>
    </source>
</evidence>
<dbReference type="CDD" id="cd05150">
    <property type="entry name" value="APH"/>
    <property type="match status" value="1"/>
</dbReference>
<evidence type="ECO:0000256" key="3">
    <source>
        <dbReference type="ARBA" id="ARBA00022741"/>
    </source>
</evidence>
<dbReference type="Pfam" id="PF01636">
    <property type="entry name" value="APH"/>
    <property type="match status" value="1"/>
</dbReference>
<keyword evidence="3" id="KW-0547">Nucleotide-binding</keyword>
<dbReference type="PIRSF" id="PIRSF000706">
    <property type="entry name" value="Kanamycin_kin"/>
    <property type="match status" value="1"/>
</dbReference>
<protein>
    <submittedName>
        <fullName evidence="8">Aminoglycoside phosphotransferase</fullName>
    </submittedName>
</protein>
<keyword evidence="9" id="KW-1185">Reference proteome</keyword>
<dbReference type="Gene3D" id="3.30.200.20">
    <property type="entry name" value="Phosphorylase Kinase, domain 1"/>
    <property type="match status" value="1"/>
</dbReference>
<keyword evidence="5" id="KW-0067">ATP-binding</keyword>
<comment type="caution">
    <text evidence="8">The sequence shown here is derived from an EMBL/GenBank/DDBJ whole genome shotgun (WGS) entry which is preliminary data.</text>
</comment>
<keyword evidence="4" id="KW-0418">Kinase</keyword>